<evidence type="ECO:0000313" key="4">
    <source>
        <dbReference type="Proteomes" id="UP000321172"/>
    </source>
</evidence>
<gene>
    <name evidence="3" type="ORF">FRF71_14075</name>
</gene>
<dbReference type="OrthoDB" id="9798754at2"/>
<organism evidence="3 4">
    <name type="scientific">Novosphingobium ginsenosidimutans</name>
    <dbReference type="NCBI Taxonomy" id="1176536"/>
    <lineage>
        <taxon>Bacteria</taxon>
        <taxon>Pseudomonadati</taxon>
        <taxon>Pseudomonadota</taxon>
        <taxon>Alphaproteobacteria</taxon>
        <taxon>Sphingomonadales</taxon>
        <taxon>Sphingomonadaceae</taxon>
        <taxon>Novosphingobium</taxon>
    </lineage>
</organism>
<dbReference type="InterPro" id="IPR007569">
    <property type="entry name" value="DUF559"/>
</dbReference>
<keyword evidence="4" id="KW-1185">Reference proteome</keyword>
<evidence type="ECO:0000313" key="3">
    <source>
        <dbReference type="EMBL" id="QEA17169.1"/>
    </source>
</evidence>
<evidence type="ECO:0000256" key="1">
    <source>
        <dbReference type="SAM" id="MobiDB-lite"/>
    </source>
</evidence>
<keyword evidence="3" id="KW-0255">Endonuclease</keyword>
<dbReference type="EMBL" id="CP042345">
    <property type="protein sequence ID" value="QEA17169.1"/>
    <property type="molecule type" value="Genomic_DNA"/>
</dbReference>
<dbReference type="InterPro" id="IPR047216">
    <property type="entry name" value="Endonuclease_DUF559_bact"/>
</dbReference>
<feature type="domain" description="DUF559" evidence="2">
    <location>
        <begin position="17"/>
        <end position="121"/>
    </location>
</feature>
<dbReference type="Gene3D" id="3.40.960.10">
    <property type="entry name" value="VSR Endonuclease"/>
    <property type="match status" value="1"/>
</dbReference>
<dbReference type="GO" id="GO:0004519">
    <property type="term" value="F:endonuclease activity"/>
    <property type="evidence" value="ECO:0007669"/>
    <property type="project" value="UniProtKB-KW"/>
</dbReference>
<keyword evidence="3" id="KW-0378">Hydrolase</keyword>
<dbReference type="SUPFAM" id="SSF52980">
    <property type="entry name" value="Restriction endonuclease-like"/>
    <property type="match status" value="1"/>
</dbReference>
<accession>A0A5B8S6E8</accession>
<dbReference type="KEGG" id="ngf:FRF71_14075"/>
<dbReference type="AlphaFoldDB" id="A0A5B8S6E8"/>
<dbReference type="Proteomes" id="UP000321172">
    <property type="component" value="Chromosome"/>
</dbReference>
<keyword evidence="3" id="KW-0540">Nuclease</keyword>
<protein>
    <submittedName>
        <fullName evidence="3">Endonuclease domain-containing protein</fullName>
    </submittedName>
</protein>
<name>A0A5B8S6E8_9SPHN</name>
<dbReference type="Pfam" id="PF04480">
    <property type="entry name" value="DUF559"/>
    <property type="match status" value="1"/>
</dbReference>
<dbReference type="PANTHER" id="PTHR38590:SF1">
    <property type="entry name" value="BLL0828 PROTEIN"/>
    <property type="match status" value="1"/>
</dbReference>
<dbReference type="RefSeq" id="WP_147091248.1">
    <property type="nucleotide sequence ID" value="NZ_BAABJD010000002.1"/>
</dbReference>
<evidence type="ECO:0000259" key="2">
    <source>
        <dbReference type="Pfam" id="PF04480"/>
    </source>
</evidence>
<sequence>MDEDWFKSNDKGYSRPTLRSRQLRRNATEAERKLWPHLSARKLRGVRFNRQYPIGQFICDFVSRERRLVIELDGGQHAFSTEYDARRTAFLEVQGYKVLRFWNNEVLDNLDGVLAVIGQTLENMPSPSPSRRREGSLWARPLRGEKS</sequence>
<proteinExistence type="predicted"/>
<dbReference type="PANTHER" id="PTHR38590">
    <property type="entry name" value="BLL0828 PROTEIN"/>
    <property type="match status" value="1"/>
</dbReference>
<dbReference type="InterPro" id="IPR011335">
    <property type="entry name" value="Restrct_endonuc-II-like"/>
</dbReference>
<dbReference type="CDD" id="cd01038">
    <property type="entry name" value="Endonuclease_DUF559"/>
    <property type="match status" value="1"/>
</dbReference>
<feature type="region of interest" description="Disordered" evidence="1">
    <location>
        <begin position="124"/>
        <end position="147"/>
    </location>
</feature>
<reference evidence="3 4" key="1">
    <citation type="journal article" date="2013" name="J. Microbiol. Biotechnol.">
        <title>Novosphingobium ginsenosidimutans sp. nov., with the ability to convert ginsenoside.</title>
        <authorList>
            <person name="Kim J.K."/>
            <person name="He D."/>
            <person name="Liu Q.M."/>
            <person name="Park H.Y."/>
            <person name="Jung M.S."/>
            <person name="Yoon M.H."/>
            <person name="Kim S.C."/>
            <person name="Im W.T."/>
        </authorList>
    </citation>
    <scope>NUCLEOTIDE SEQUENCE [LARGE SCALE GENOMIC DNA]</scope>
    <source>
        <strain evidence="3 4">FW-6</strain>
    </source>
</reference>